<evidence type="ECO:0008006" key="3">
    <source>
        <dbReference type="Google" id="ProtNLM"/>
    </source>
</evidence>
<dbReference type="EMBL" id="BAAASR010000002">
    <property type="protein sequence ID" value="GAA2478600.1"/>
    <property type="molecule type" value="Genomic_DNA"/>
</dbReference>
<comment type="caution">
    <text evidence="1">The sequence shown here is derived from an EMBL/GenBank/DDBJ whole genome shotgun (WGS) entry which is preliminary data.</text>
</comment>
<accession>A0ABP5YH91</accession>
<organism evidence="1 2">
    <name type="scientific">Streptomyces gobitricini</name>
    <dbReference type="NCBI Taxonomy" id="68211"/>
    <lineage>
        <taxon>Bacteria</taxon>
        <taxon>Bacillati</taxon>
        <taxon>Actinomycetota</taxon>
        <taxon>Actinomycetes</taxon>
        <taxon>Kitasatosporales</taxon>
        <taxon>Streptomycetaceae</taxon>
        <taxon>Streptomyces</taxon>
    </lineage>
</organism>
<protein>
    <recommendedName>
        <fullName evidence="3">Secreted protein</fullName>
    </recommendedName>
</protein>
<reference evidence="2" key="1">
    <citation type="journal article" date="2019" name="Int. J. Syst. Evol. Microbiol.">
        <title>The Global Catalogue of Microorganisms (GCM) 10K type strain sequencing project: providing services to taxonomists for standard genome sequencing and annotation.</title>
        <authorList>
            <consortium name="The Broad Institute Genomics Platform"/>
            <consortium name="The Broad Institute Genome Sequencing Center for Infectious Disease"/>
            <person name="Wu L."/>
            <person name="Ma J."/>
        </authorList>
    </citation>
    <scope>NUCLEOTIDE SEQUENCE [LARGE SCALE GENOMIC DNA]</scope>
    <source>
        <strain evidence="2">JCM 5062</strain>
    </source>
</reference>
<sequence length="155" mass="16631">METLTGGTALALAGVVLGTLGTLIGQHLATRVENRRHQWERAATERAERKAAIMDFLGSAQRIELVLDSRGLGLTGACGTDEEALHDLWLATKAVELVCAYETARAAQDYAGVLHARVRGGTEGTAAPAKRERRHTFMEAARGELSGRPRKAAAR</sequence>
<proteinExistence type="predicted"/>
<gene>
    <name evidence="1" type="ORF">GCM10010393_06150</name>
</gene>
<dbReference type="Proteomes" id="UP001499942">
    <property type="component" value="Unassembled WGS sequence"/>
</dbReference>
<evidence type="ECO:0000313" key="2">
    <source>
        <dbReference type="Proteomes" id="UP001499942"/>
    </source>
</evidence>
<evidence type="ECO:0000313" key="1">
    <source>
        <dbReference type="EMBL" id="GAA2478600.1"/>
    </source>
</evidence>
<keyword evidence="2" id="KW-1185">Reference proteome</keyword>
<name>A0ABP5YH91_9ACTN</name>
<dbReference type="RefSeq" id="WP_344355995.1">
    <property type="nucleotide sequence ID" value="NZ_BAAASR010000002.1"/>
</dbReference>